<feature type="compositionally biased region" description="Polar residues" evidence="1">
    <location>
        <begin position="11"/>
        <end position="23"/>
    </location>
</feature>
<dbReference type="Proteomes" id="UP001153365">
    <property type="component" value="Unassembled WGS sequence"/>
</dbReference>
<protein>
    <submittedName>
        <fullName evidence="3">Uncharacterized protein</fullName>
    </submittedName>
</protein>
<feature type="region of interest" description="Disordered" evidence="1">
    <location>
        <begin position="1"/>
        <end position="23"/>
    </location>
</feature>
<keyword evidence="4" id="KW-1185">Reference proteome</keyword>
<gene>
    <name evidence="3" type="ORF">PPACK8108_LOCUS3522</name>
</gene>
<keyword evidence="2" id="KW-1133">Transmembrane helix</keyword>
<sequence>MAIQKKDPQQKQDSCSGWSWPGSSKSILGLFLARARYRMGLAGLVLAGLATNWGWLGWSWHFCQINFQINFGIDLGKVGVKGQLFDGLS</sequence>
<organism evidence="3 4">
    <name type="scientific">Phakopsora pachyrhizi</name>
    <name type="common">Asian soybean rust disease fungus</name>
    <dbReference type="NCBI Taxonomy" id="170000"/>
    <lineage>
        <taxon>Eukaryota</taxon>
        <taxon>Fungi</taxon>
        <taxon>Dikarya</taxon>
        <taxon>Basidiomycota</taxon>
        <taxon>Pucciniomycotina</taxon>
        <taxon>Pucciniomycetes</taxon>
        <taxon>Pucciniales</taxon>
        <taxon>Phakopsoraceae</taxon>
        <taxon>Phakopsora</taxon>
    </lineage>
</organism>
<keyword evidence="2" id="KW-0812">Transmembrane</keyword>
<evidence type="ECO:0000313" key="3">
    <source>
        <dbReference type="EMBL" id="CAH7668969.1"/>
    </source>
</evidence>
<keyword evidence="2" id="KW-0472">Membrane</keyword>
<evidence type="ECO:0000256" key="2">
    <source>
        <dbReference type="SAM" id="Phobius"/>
    </source>
</evidence>
<accession>A0AAV0AP02</accession>
<proteinExistence type="predicted"/>
<evidence type="ECO:0000313" key="4">
    <source>
        <dbReference type="Proteomes" id="UP001153365"/>
    </source>
</evidence>
<reference evidence="3" key="1">
    <citation type="submission" date="2022-06" db="EMBL/GenBank/DDBJ databases">
        <authorList>
            <consortium name="SYNGENTA / RWTH Aachen University"/>
        </authorList>
    </citation>
    <scope>NUCLEOTIDE SEQUENCE</scope>
</reference>
<name>A0AAV0AP02_PHAPC</name>
<feature type="transmembrane region" description="Helical" evidence="2">
    <location>
        <begin position="41"/>
        <end position="60"/>
    </location>
</feature>
<comment type="caution">
    <text evidence="3">The sequence shown here is derived from an EMBL/GenBank/DDBJ whole genome shotgun (WGS) entry which is preliminary data.</text>
</comment>
<feature type="compositionally biased region" description="Basic and acidic residues" evidence="1">
    <location>
        <begin position="1"/>
        <end position="10"/>
    </location>
</feature>
<dbReference type="AlphaFoldDB" id="A0AAV0AP02"/>
<evidence type="ECO:0000256" key="1">
    <source>
        <dbReference type="SAM" id="MobiDB-lite"/>
    </source>
</evidence>
<dbReference type="EMBL" id="CALTRL010000628">
    <property type="protein sequence ID" value="CAH7668969.1"/>
    <property type="molecule type" value="Genomic_DNA"/>
</dbReference>